<protein>
    <submittedName>
        <fullName evidence="2">Uncharacterized protein</fullName>
    </submittedName>
</protein>
<dbReference type="AlphaFoldDB" id="A0A8H9L420"/>
<name>A0A8H9L420_9DEIO</name>
<keyword evidence="3" id="KW-1185">Reference proteome</keyword>
<organism evidence="2 3">
    <name type="scientific">Deinococcus arenae</name>
    <dbReference type="NCBI Taxonomy" id="1452751"/>
    <lineage>
        <taxon>Bacteria</taxon>
        <taxon>Thermotogati</taxon>
        <taxon>Deinococcota</taxon>
        <taxon>Deinococci</taxon>
        <taxon>Deinococcales</taxon>
        <taxon>Deinococcaceae</taxon>
        <taxon>Deinococcus</taxon>
    </lineage>
</organism>
<evidence type="ECO:0000313" key="2">
    <source>
        <dbReference type="EMBL" id="GGM30790.1"/>
    </source>
</evidence>
<evidence type="ECO:0000313" key="3">
    <source>
        <dbReference type="Proteomes" id="UP000600547"/>
    </source>
</evidence>
<dbReference type="Proteomes" id="UP000600547">
    <property type="component" value="Unassembled WGS sequence"/>
</dbReference>
<dbReference type="EMBL" id="BMQG01000001">
    <property type="protein sequence ID" value="GGM30790.1"/>
    <property type="molecule type" value="Genomic_DNA"/>
</dbReference>
<accession>A0A8H9L420</accession>
<feature type="chain" id="PRO_5034638619" evidence="1">
    <location>
        <begin position="17"/>
        <end position="214"/>
    </location>
</feature>
<proteinExistence type="predicted"/>
<reference evidence="3" key="1">
    <citation type="journal article" date="2019" name="Int. J. Syst. Evol. Microbiol.">
        <title>The Global Catalogue of Microorganisms (GCM) 10K type strain sequencing project: providing services to taxonomists for standard genome sequencing and annotation.</title>
        <authorList>
            <consortium name="The Broad Institute Genomics Platform"/>
            <consortium name="The Broad Institute Genome Sequencing Center for Infectious Disease"/>
            <person name="Wu L."/>
            <person name="Ma J."/>
        </authorList>
    </citation>
    <scope>NUCLEOTIDE SEQUENCE [LARGE SCALE GENOMIC DNA]</scope>
    <source>
        <strain evidence="3">JCM 31047</strain>
    </source>
</reference>
<gene>
    <name evidence="2" type="ORF">GCM10008956_03610</name>
</gene>
<sequence length="214" mass="23211">MALLPVLLALPGTAAAQPGTLSPARGAQLFIRSFQPLPGETSLLALARRERLDWTATQNLFATQVTDEELRFLDWRGSSVEAGGRTFTTLRAATYPQGNRALLVLNREWCRAGSCQQRTAFGWVDARGLTPVPEADVIQLIRDADFLVGPPPACLRGVSLGVQYLPSRQRAGLTILPVVPDPVRRTCEAAGANLTAALRALQLNWVPGAGKFRW</sequence>
<evidence type="ECO:0000256" key="1">
    <source>
        <dbReference type="SAM" id="SignalP"/>
    </source>
</evidence>
<feature type="signal peptide" evidence="1">
    <location>
        <begin position="1"/>
        <end position="16"/>
    </location>
</feature>
<comment type="caution">
    <text evidence="2">The sequence shown here is derived from an EMBL/GenBank/DDBJ whole genome shotgun (WGS) entry which is preliminary data.</text>
</comment>
<keyword evidence="1" id="KW-0732">Signal</keyword>